<comment type="caution">
    <text evidence="1">The sequence shown here is derived from an EMBL/GenBank/DDBJ whole genome shotgun (WGS) entry which is preliminary data.</text>
</comment>
<organism evidence="1 2">
    <name type="scientific">Symbiodinium microadriaticum</name>
    <name type="common">Dinoflagellate</name>
    <name type="synonym">Zooxanthella microadriatica</name>
    <dbReference type="NCBI Taxonomy" id="2951"/>
    <lineage>
        <taxon>Eukaryota</taxon>
        <taxon>Sar</taxon>
        <taxon>Alveolata</taxon>
        <taxon>Dinophyceae</taxon>
        <taxon>Suessiales</taxon>
        <taxon>Symbiodiniaceae</taxon>
        <taxon>Symbiodinium</taxon>
    </lineage>
</organism>
<reference evidence="1 2" key="1">
    <citation type="submission" date="2016-02" db="EMBL/GenBank/DDBJ databases">
        <title>Genome analysis of coral dinoflagellate symbionts highlights evolutionary adaptations to a symbiotic lifestyle.</title>
        <authorList>
            <person name="Aranda M."/>
            <person name="Li Y."/>
            <person name="Liew Y.J."/>
            <person name="Baumgarten S."/>
            <person name="Simakov O."/>
            <person name="Wilson M."/>
            <person name="Piel J."/>
            <person name="Ashoor H."/>
            <person name="Bougouffa S."/>
            <person name="Bajic V.B."/>
            <person name="Ryu T."/>
            <person name="Ravasi T."/>
            <person name="Bayer T."/>
            <person name="Micklem G."/>
            <person name="Kim H."/>
            <person name="Bhak J."/>
            <person name="Lajeunesse T.C."/>
            <person name="Voolstra C.R."/>
        </authorList>
    </citation>
    <scope>NUCLEOTIDE SEQUENCE [LARGE SCALE GENOMIC DNA]</scope>
    <source>
        <strain evidence="1 2">CCMP2467</strain>
    </source>
</reference>
<proteinExistence type="predicted"/>
<sequence length="122" mass="13242">MSLATYAAERAMVFDLVAQVQEKLFAVPGLAGKWLSLLLLTVPRLLSFGSRHETSSELCVLKDDVDQAITALEDFLGVLRQHEPESVPADVACTELVATFHSVVDQAANHDSSKPCSRKSMA</sequence>
<name>A0A1Q9BXL8_SYMMI</name>
<dbReference type="OrthoDB" id="437475at2759"/>
<gene>
    <name evidence="1" type="ORF">AK812_SmicGene44772</name>
</gene>
<evidence type="ECO:0000313" key="2">
    <source>
        <dbReference type="Proteomes" id="UP000186817"/>
    </source>
</evidence>
<dbReference type="Proteomes" id="UP000186817">
    <property type="component" value="Unassembled WGS sequence"/>
</dbReference>
<protein>
    <submittedName>
        <fullName evidence="1">Uncharacterized protein</fullName>
    </submittedName>
</protein>
<accession>A0A1Q9BXL8</accession>
<keyword evidence="2" id="KW-1185">Reference proteome</keyword>
<dbReference type="AlphaFoldDB" id="A0A1Q9BXL8"/>
<evidence type="ECO:0000313" key="1">
    <source>
        <dbReference type="EMBL" id="OLP75425.1"/>
    </source>
</evidence>
<dbReference type="EMBL" id="LSRX01002490">
    <property type="protein sequence ID" value="OLP75425.1"/>
    <property type="molecule type" value="Genomic_DNA"/>
</dbReference>